<dbReference type="EMBL" id="JAPQKR010000015">
    <property type="protein sequence ID" value="KAJ5195395.1"/>
    <property type="molecule type" value="Genomic_DNA"/>
</dbReference>
<keyword evidence="4" id="KW-1185">Reference proteome</keyword>
<protein>
    <recommendedName>
        <fullName evidence="2">Leucine-rich repeat domain-containing protein</fullName>
    </recommendedName>
</protein>
<dbReference type="Proteomes" id="UP001150904">
    <property type="component" value="Unassembled WGS sequence"/>
</dbReference>
<evidence type="ECO:0000313" key="4">
    <source>
        <dbReference type="Proteomes" id="UP001150904"/>
    </source>
</evidence>
<feature type="region of interest" description="Disordered" evidence="1">
    <location>
        <begin position="208"/>
        <end position="242"/>
    </location>
</feature>
<evidence type="ECO:0000256" key="1">
    <source>
        <dbReference type="SAM" id="MobiDB-lite"/>
    </source>
</evidence>
<dbReference type="InterPro" id="IPR056867">
    <property type="entry name" value="LRR_15"/>
</dbReference>
<organism evidence="3 4">
    <name type="scientific">Penicillium cinerascens</name>
    <dbReference type="NCBI Taxonomy" id="70096"/>
    <lineage>
        <taxon>Eukaryota</taxon>
        <taxon>Fungi</taxon>
        <taxon>Dikarya</taxon>
        <taxon>Ascomycota</taxon>
        <taxon>Pezizomycotina</taxon>
        <taxon>Eurotiomycetes</taxon>
        <taxon>Eurotiomycetidae</taxon>
        <taxon>Eurotiales</taxon>
        <taxon>Aspergillaceae</taxon>
        <taxon>Penicillium</taxon>
    </lineage>
</organism>
<gene>
    <name evidence="3" type="ORF">N7498_008833</name>
</gene>
<evidence type="ECO:0000259" key="2">
    <source>
        <dbReference type="Pfam" id="PF24969"/>
    </source>
</evidence>
<dbReference type="OrthoDB" id="3437411at2759"/>
<feature type="domain" description="Leucine-rich repeat" evidence="2">
    <location>
        <begin position="36"/>
        <end position="200"/>
    </location>
</feature>
<name>A0A9W9JEG1_9EURO</name>
<dbReference type="RefSeq" id="XP_058305883.1">
    <property type="nucleotide sequence ID" value="XM_058455895.1"/>
</dbReference>
<reference evidence="3" key="2">
    <citation type="journal article" date="2023" name="IMA Fungus">
        <title>Comparative genomic study of the Penicillium genus elucidates a diverse pangenome and 15 lateral gene transfer events.</title>
        <authorList>
            <person name="Petersen C."/>
            <person name="Sorensen T."/>
            <person name="Nielsen M.R."/>
            <person name="Sondergaard T.E."/>
            <person name="Sorensen J.L."/>
            <person name="Fitzpatrick D.A."/>
            <person name="Frisvad J.C."/>
            <person name="Nielsen K.L."/>
        </authorList>
    </citation>
    <scope>NUCLEOTIDE SEQUENCE</scope>
    <source>
        <strain evidence="3">IBT 15544</strain>
    </source>
</reference>
<evidence type="ECO:0000313" key="3">
    <source>
        <dbReference type="EMBL" id="KAJ5195395.1"/>
    </source>
</evidence>
<comment type="caution">
    <text evidence="3">The sequence shown here is derived from an EMBL/GenBank/DDBJ whole genome shotgun (WGS) entry which is preliminary data.</text>
</comment>
<proteinExistence type="predicted"/>
<sequence length="264" mass="30008">MQLVGHLPSVETCCVEGVQSLAAEKLKPAFCHFKSIHIHQSCLSHLALIHVIRSCKELQEFDYCFGSFETIDMRSVVHYPDLLDALGNHTETLYVLDLDLGAQRTDMNRYEDQANDEAGAKLADFIAMTHLRLGVDSLLYFAGGFTSNSDEEFSLIERLPPQLETLTIYGYRPGKNALWDEQLEELSDMIVDGDECVFTLRGVNEYLRHPTQPENPEREPMVEESAEQSEHGGTDSDSDASDTSWFLAPAWYRDMHPYRQRNID</sequence>
<accession>A0A9W9JEG1</accession>
<reference evidence="3" key="1">
    <citation type="submission" date="2022-12" db="EMBL/GenBank/DDBJ databases">
        <authorList>
            <person name="Petersen C."/>
        </authorList>
    </citation>
    <scope>NUCLEOTIDE SEQUENCE</scope>
    <source>
        <strain evidence="3">IBT 15544</strain>
    </source>
</reference>
<dbReference type="Pfam" id="PF24969">
    <property type="entry name" value="LRR_15"/>
    <property type="match status" value="1"/>
</dbReference>
<dbReference type="GeneID" id="83183196"/>
<dbReference type="AlphaFoldDB" id="A0A9W9JEG1"/>